<feature type="domain" description="Phosphoribosyltransferase" evidence="9">
    <location>
        <begin position="94"/>
        <end position="202"/>
    </location>
</feature>
<dbReference type="InterPro" id="IPR004467">
    <property type="entry name" value="Or_phspho_trans_dom"/>
</dbReference>
<evidence type="ECO:0000256" key="4">
    <source>
        <dbReference type="ARBA" id="ARBA00011738"/>
    </source>
</evidence>
<protein>
    <recommendedName>
        <fullName evidence="5">orotate phosphoribosyltransferase</fullName>
        <ecNumber evidence="5">2.4.2.10</ecNumber>
    </recommendedName>
</protein>
<reference evidence="10 11" key="1">
    <citation type="journal article" date="2019" name="Fungal Biol. Biotechnol.">
        <title>Draft genome sequence of fastidious pathogen Ceratobasidium theobromae, which causes vascular-streak dieback in Theobroma cacao.</title>
        <authorList>
            <person name="Ali S.S."/>
            <person name="Asman A."/>
            <person name="Shao J."/>
            <person name="Firmansyah A.P."/>
            <person name="Susilo A.W."/>
            <person name="Rosmana A."/>
            <person name="McMahon P."/>
            <person name="Junaid M."/>
            <person name="Guest D."/>
            <person name="Kheng T.Y."/>
            <person name="Meinhardt L.W."/>
            <person name="Bailey B.A."/>
        </authorList>
    </citation>
    <scope>NUCLEOTIDE SEQUENCE [LARGE SCALE GENOMIC DNA]</scope>
    <source>
        <strain evidence="10 11">CT2</strain>
    </source>
</reference>
<evidence type="ECO:0000256" key="8">
    <source>
        <dbReference type="ARBA" id="ARBA00022975"/>
    </source>
</evidence>
<dbReference type="PANTHER" id="PTHR46683">
    <property type="entry name" value="OROTATE PHOSPHORIBOSYLTRANSFERASE 1-RELATED"/>
    <property type="match status" value="1"/>
</dbReference>
<dbReference type="Gene3D" id="3.40.50.2020">
    <property type="match status" value="1"/>
</dbReference>
<comment type="similarity">
    <text evidence="3">Belongs to the purine/pyrimidine phosphoribosyltransferase family. PyrE subfamily.</text>
</comment>
<dbReference type="AlphaFoldDB" id="A0A5N5QFK7"/>
<dbReference type="CDD" id="cd06223">
    <property type="entry name" value="PRTases_typeI"/>
    <property type="match status" value="1"/>
</dbReference>
<dbReference type="GO" id="GO:0044205">
    <property type="term" value="P:'de novo' UMP biosynthetic process"/>
    <property type="evidence" value="ECO:0007669"/>
    <property type="project" value="UniProtKB-UniPathway"/>
</dbReference>
<dbReference type="Pfam" id="PF00156">
    <property type="entry name" value="Pribosyltran"/>
    <property type="match status" value="1"/>
</dbReference>
<keyword evidence="11" id="KW-1185">Reference proteome</keyword>
<dbReference type="Proteomes" id="UP000383932">
    <property type="component" value="Unassembled WGS sequence"/>
</dbReference>
<sequence length="276" mass="29667">MIALFASDFTSKIRTHRYPFALTATKYLNMSVEQTELRSKFIQDALQAGALKFGEFTLKSKRISPYFFNAGLLCTGPLLSSLAESYAALIAAEFTHNSEPTFDVLYGPAYKGIPLAAATALTLFSPPPNSSRPSISTSFAYNRKESKDHGEGGTLVGASLAGKRVLVLDDVITAGTAVREALDAVRSAGGIVVGVVIALDREEVPPGGTGSTMDDVEAEIVQRAGAWQGQGVEIVGVPKVRAAVRMRDLVVWLEAQGRMEDVAKMKAYREQYGVKE</sequence>
<dbReference type="GO" id="GO:0046132">
    <property type="term" value="P:pyrimidine ribonucleoside biosynthetic process"/>
    <property type="evidence" value="ECO:0007669"/>
    <property type="project" value="TreeGrafter"/>
</dbReference>
<evidence type="ECO:0000259" key="9">
    <source>
        <dbReference type="Pfam" id="PF00156"/>
    </source>
</evidence>
<comment type="function">
    <text evidence="1">Catalyzes the transfer of a ribosyl phosphate group from 5-phosphoribose 1-diphosphate to orotate, leading to the formation of orotidine monophosphate (OMP).</text>
</comment>
<dbReference type="UniPathway" id="UPA00070">
    <property type="reaction ID" value="UER00119"/>
</dbReference>
<dbReference type="InterPro" id="IPR029057">
    <property type="entry name" value="PRTase-like"/>
</dbReference>
<comment type="pathway">
    <text evidence="2">Pyrimidine metabolism; UMP biosynthesis via de novo pathway; UMP from orotate: step 1/2.</text>
</comment>
<proteinExistence type="inferred from homology"/>
<evidence type="ECO:0000256" key="1">
    <source>
        <dbReference type="ARBA" id="ARBA00003769"/>
    </source>
</evidence>
<evidence type="ECO:0000256" key="5">
    <source>
        <dbReference type="ARBA" id="ARBA00011971"/>
    </source>
</evidence>
<gene>
    <name evidence="10" type="ORF">CTheo_6314</name>
</gene>
<keyword evidence="7 10" id="KW-0808">Transferase</keyword>
<keyword evidence="6 10" id="KW-0328">Glycosyltransferase</keyword>
<evidence type="ECO:0000256" key="6">
    <source>
        <dbReference type="ARBA" id="ARBA00022676"/>
    </source>
</evidence>
<evidence type="ECO:0000256" key="3">
    <source>
        <dbReference type="ARBA" id="ARBA00006340"/>
    </source>
</evidence>
<comment type="subunit">
    <text evidence="4">Homodimer.</text>
</comment>
<accession>A0A5N5QFK7</accession>
<dbReference type="InterPro" id="IPR000836">
    <property type="entry name" value="PRTase_dom"/>
</dbReference>
<dbReference type="PANTHER" id="PTHR46683:SF1">
    <property type="entry name" value="OROTATE PHOSPHORIBOSYLTRANSFERASE 1-RELATED"/>
    <property type="match status" value="1"/>
</dbReference>
<evidence type="ECO:0000313" key="10">
    <source>
        <dbReference type="EMBL" id="KAB5590236.1"/>
    </source>
</evidence>
<evidence type="ECO:0000313" key="11">
    <source>
        <dbReference type="Proteomes" id="UP000383932"/>
    </source>
</evidence>
<dbReference type="OrthoDB" id="5553476at2759"/>
<dbReference type="NCBIfam" id="TIGR00336">
    <property type="entry name" value="pyrE"/>
    <property type="match status" value="1"/>
</dbReference>
<comment type="caution">
    <text evidence="10">The sequence shown here is derived from an EMBL/GenBank/DDBJ whole genome shotgun (WGS) entry which is preliminary data.</text>
</comment>
<dbReference type="GO" id="GO:0004588">
    <property type="term" value="F:orotate phosphoribosyltransferase activity"/>
    <property type="evidence" value="ECO:0007669"/>
    <property type="project" value="UniProtKB-EC"/>
</dbReference>
<dbReference type="GO" id="GO:0006207">
    <property type="term" value="P:'de novo' pyrimidine nucleobase biosynthetic process"/>
    <property type="evidence" value="ECO:0007669"/>
    <property type="project" value="TreeGrafter"/>
</dbReference>
<dbReference type="SUPFAM" id="SSF53271">
    <property type="entry name" value="PRTase-like"/>
    <property type="match status" value="1"/>
</dbReference>
<dbReference type="GO" id="GO:0005737">
    <property type="term" value="C:cytoplasm"/>
    <property type="evidence" value="ECO:0007669"/>
    <property type="project" value="TreeGrafter"/>
</dbReference>
<name>A0A5N5QFK7_9AGAM</name>
<dbReference type="EC" id="2.4.2.10" evidence="5"/>
<dbReference type="HAMAP" id="MF_01208">
    <property type="entry name" value="PyrE"/>
    <property type="match status" value="1"/>
</dbReference>
<dbReference type="EMBL" id="SSOP01000185">
    <property type="protein sequence ID" value="KAB5590236.1"/>
    <property type="molecule type" value="Genomic_DNA"/>
</dbReference>
<keyword evidence="8" id="KW-0665">Pyrimidine biosynthesis</keyword>
<evidence type="ECO:0000256" key="2">
    <source>
        <dbReference type="ARBA" id="ARBA00004889"/>
    </source>
</evidence>
<organism evidence="10 11">
    <name type="scientific">Ceratobasidium theobromae</name>
    <dbReference type="NCBI Taxonomy" id="1582974"/>
    <lineage>
        <taxon>Eukaryota</taxon>
        <taxon>Fungi</taxon>
        <taxon>Dikarya</taxon>
        <taxon>Basidiomycota</taxon>
        <taxon>Agaricomycotina</taxon>
        <taxon>Agaricomycetes</taxon>
        <taxon>Cantharellales</taxon>
        <taxon>Ceratobasidiaceae</taxon>
        <taxon>Ceratobasidium</taxon>
    </lineage>
</organism>
<dbReference type="InterPro" id="IPR023031">
    <property type="entry name" value="OPRT"/>
</dbReference>
<evidence type="ECO:0000256" key="7">
    <source>
        <dbReference type="ARBA" id="ARBA00022679"/>
    </source>
</evidence>